<dbReference type="AlphaFoldDB" id="D7G1N1"/>
<feature type="compositionally biased region" description="Low complexity" evidence="1">
    <location>
        <begin position="131"/>
        <end position="151"/>
    </location>
</feature>
<proteinExistence type="predicted"/>
<feature type="region of interest" description="Disordered" evidence="1">
    <location>
        <begin position="131"/>
        <end position="190"/>
    </location>
</feature>
<feature type="compositionally biased region" description="Low complexity" evidence="1">
    <location>
        <begin position="56"/>
        <end position="74"/>
    </location>
</feature>
<evidence type="ECO:0000256" key="1">
    <source>
        <dbReference type="SAM" id="MobiDB-lite"/>
    </source>
</evidence>
<organism evidence="2 3">
    <name type="scientific">Ectocarpus siliculosus</name>
    <name type="common">Brown alga</name>
    <name type="synonym">Conferva siliculosa</name>
    <dbReference type="NCBI Taxonomy" id="2880"/>
    <lineage>
        <taxon>Eukaryota</taxon>
        <taxon>Sar</taxon>
        <taxon>Stramenopiles</taxon>
        <taxon>Ochrophyta</taxon>
        <taxon>PX clade</taxon>
        <taxon>Phaeophyceae</taxon>
        <taxon>Ectocarpales</taxon>
        <taxon>Ectocarpaceae</taxon>
        <taxon>Ectocarpus</taxon>
    </lineage>
</organism>
<accession>D7G1N1</accession>
<feature type="compositionally biased region" description="Pro residues" evidence="1">
    <location>
        <begin position="334"/>
        <end position="366"/>
    </location>
</feature>
<dbReference type="Proteomes" id="UP000002630">
    <property type="component" value="Unassembled WGS sequence"/>
</dbReference>
<feature type="region of interest" description="Disordered" evidence="1">
    <location>
        <begin position="1"/>
        <end position="118"/>
    </location>
</feature>
<dbReference type="OrthoDB" id="10439806at2759"/>
<feature type="compositionally biased region" description="Acidic residues" evidence="1">
    <location>
        <begin position="77"/>
        <end position="90"/>
    </location>
</feature>
<gene>
    <name evidence="2" type="ORF">Esi_0453_0014</name>
</gene>
<dbReference type="EMBL" id="FN649760">
    <property type="protein sequence ID" value="CBJ33276.1"/>
    <property type="molecule type" value="Genomic_DNA"/>
</dbReference>
<feature type="region of interest" description="Disordered" evidence="1">
    <location>
        <begin position="464"/>
        <end position="484"/>
    </location>
</feature>
<feature type="region of interest" description="Disordered" evidence="1">
    <location>
        <begin position="263"/>
        <end position="371"/>
    </location>
</feature>
<keyword evidence="3" id="KW-1185">Reference proteome</keyword>
<reference evidence="2 3" key="1">
    <citation type="journal article" date="2010" name="Nature">
        <title>The Ectocarpus genome and the independent evolution of multicellularity in brown algae.</title>
        <authorList>
            <person name="Cock J.M."/>
            <person name="Sterck L."/>
            <person name="Rouze P."/>
            <person name="Scornet D."/>
            <person name="Allen A.E."/>
            <person name="Amoutzias G."/>
            <person name="Anthouard V."/>
            <person name="Artiguenave F."/>
            <person name="Aury J.M."/>
            <person name="Badger J.H."/>
            <person name="Beszteri B."/>
            <person name="Billiau K."/>
            <person name="Bonnet E."/>
            <person name="Bothwell J.H."/>
            <person name="Bowler C."/>
            <person name="Boyen C."/>
            <person name="Brownlee C."/>
            <person name="Carrano C.J."/>
            <person name="Charrier B."/>
            <person name="Cho G.Y."/>
            <person name="Coelho S.M."/>
            <person name="Collen J."/>
            <person name="Corre E."/>
            <person name="Da Silva C."/>
            <person name="Delage L."/>
            <person name="Delaroque N."/>
            <person name="Dittami S.M."/>
            <person name="Doulbeau S."/>
            <person name="Elias M."/>
            <person name="Farnham G."/>
            <person name="Gachon C.M."/>
            <person name="Gschloessl B."/>
            <person name="Heesch S."/>
            <person name="Jabbari K."/>
            <person name="Jubin C."/>
            <person name="Kawai H."/>
            <person name="Kimura K."/>
            <person name="Kloareg B."/>
            <person name="Kupper F.C."/>
            <person name="Lang D."/>
            <person name="Le Bail A."/>
            <person name="Leblanc C."/>
            <person name="Lerouge P."/>
            <person name="Lohr M."/>
            <person name="Lopez P.J."/>
            <person name="Martens C."/>
            <person name="Maumus F."/>
            <person name="Michel G."/>
            <person name="Miranda-Saavedra D."/>
            <person name="Morales J."/>
            <person name="Moreau H."/>
            <person name="Motomura T."/>
            <person name="Nagasato C."/>
            <person name="Napoli C.A."/>
            <person name="Nelson D.R."/>
            <person name="Nyvall-Collen P."/>
            <person name="Peters A.F."/>
            <person name="Pommier C."/>
            <person name="Potin P."/>
            <person name="Poulain J."/>
            <person name="Quesneville H."/>
            <person name="Read B."/>
            <person name="Rensing S.A."/>
            <person name="Ritter A."/>
            <person name="Rousvoal S."/>
            <person name="Samanta M."/>
            <person name="Samson G."/>
            <person name="Schroeder D.C."/>
            <person name="Segurens B."/>
            <person name="Strittmatter M."/>
            <person name="Tonon T."/>
            <person name="Tregear J.W."/>
            <person name="Valentin K."/>
            <person name="von Dassow P."/>
            <person name="Yamagishi T."/>
            <person name="Van de Peer Y."/>
            <person name="Wincker P."/>
        </authorList>
    </citation>
    <scope>NUCLEOTIDE SEQUENCE [LARGE SCALE GENOMIC DNA]</scope>
    <source>
        <strain evidence="3">Ec32 / CCAP1310/4</strain>
    </source>
</reference>
<feature type="region of interest" description="Disordered" evidence="1">
    <location>
        <begin position="427"/>
        <end position="446"/>
    </location>
</feature>
<feature type="region of interest" description="Disordered" evidence="1">
    <location>
        <begin position="505"/>
        <end position="531"/>
    </location>
</feature>
<name>D7G1N1_ECTSI</name>
<protein>
    <submittedName>
        <fullName evidence="2">Uncharacterized protein</fullName>
    </submittedName>
</protein>
<dbReference type="InParanoid" id="D7G1N1"/>
<sequence>MRRAGVPGAAGCFSKAKPTSSVGRPGSEYPSVPPAAVSKQGRSSHAPSETSRKSGRAAASTTAAAAVPAKWVWGQGQEEEEEEEEEEVEEAQQHQQTLSPVAHDLGGDAASKPAQPANIDVLRTKMFADSSSSSFESSCSTEAMTESTTSSPKDANWDAPFLSRLSDMSMMFPEPPTRPPAETMPSSSSRALTISGLGKNITSSLPSVQLLMPLRWRKRFRATESNKRCRKSTSRWIARSKATSSMSEKSFLARALSMNDNGAHRGKEAAAAAAGAKPMPSSCAVESTAATTPPRRRGVSKVAGETPSQLSKLSEVNERQEEERQEEEEARPAFDPPSALPTPVPHPAEKSPPPAPLHTAPRPPAPQKQRYNVAALLAARHSSRLRRRDCFASSPSAAGTEGTCFASSPSLSPPYMTVKNRLASSSSSIFEEDGDDNKKTLFLNPYSRSPLPPAAVAPRTAAAPAAKATAAQKNKPDATTGAAVDGARRRAAVAALQVEANRQYGDRRRRMKDGESGIWLPSPGIWSSARRPTPLNADLFSAW</sequence>
<evidence type="ECO:0000313" key="2">
    <source>
        <dbReference type="EMBL" id="CBJ33276.1"/>
    </source>
</evidence>
<feature type="compositionally biased region" description="Polar residues" evidence="1">
    <location>
        <begin position="40"/>
        <end position="49"/>
    </location>
</feature>
<evidence type="ECO:0000313" key="3">
    <source>
        <dbReference type="Proteomes" id="UP000002630"/>
    </source>
</evidence>